<evidence type="ECO:0000313" key="3">
    <source>
        <dbReference type="Proteomes" id="UP001586593"/>
    </source>
</evidence>
<organism evidence="2 3">
    <name type="scientific">Phialemonium thermophilum</name>
    <dbReference type="NCBI Taxonomy" id="223376"/>
    <lineage>
        <taxon>Eukaryota</taxon>
        <taxon>Fungi</taxon>
        <taxon>Dikarya</taxon>
        <taxon>Ascomycota</taxon>
        <taxon>Pezizomycotina</taxon>
        <taxon>Sordariomycetes</taxon>
        <taxon>Sordariomycetidae</taxon>
        <taxon>Cephalothecales</taxon>
        <taxon>Cephalothecaceae</taxon>
        <taxon>Phialemonium</taxon>
    </lineage>
</organism>
<evidence type="ECO:0000256" key="1">
    <source>
        <dbReference type="SAM" id="MobiDB-lite"/>
    </source>
</evidence>
<feature type="region of interest" description="Disordered" evidence="1">
    <location>
        <begin position="194"/>
        <end position="214"/>
    </location>
</feature>
<dbReference type="Proteomes" id="UP001586593">
    <property type="component" value="Unassembled WGS sequence"/>
</dbReference>
<protein>
    <recommendedName>
        <fullName evidence="4">DNA/pantothenate metabolism flavoprotein C-terminal domain-containing protein</fullName>
    </recommendedName>
</protein>
<dbReference type="Gene3D" id="3.40.50.10300">
    <property type="entry name" value="CoaB-like"/>
    <property type="match status" value="1"/>
</dbReference>
<evidence type="ECO:0000313" key="2">
    <source>
        <dbReference type="EMBL" id="KAL1875316.1"/>
    </source>
</evidence>
<dbReference type="SUPFAM" id="SSF102645">
    <property type="entry name" value="CoaB-like"/>
    <property type="match status" value="1"/>
</dbReference>
<reference evidence="2 3" key="1">
    <citation type="journal article" date="2024" name="Commun. Biol.">
        <title>Comparative genomic analysis of thermophilic fungi reveals convergent evolutionary adaptations and gene losses.</title>
        <authorList>
            <person name="Steindorff A.S."/>
            <person name="Aguilar-Pontes M.V."/>
            <person name="Robinson A.J."/>
            <person name="Andreopoulos B."/>
            <person name="LaButti K."/>
            <person name="Kuo A."/>
            <person name="Mondo S."/>
            <person name="Riley R."/>
            <person name="Otillar R."/>
            <person name="Haridas S."/>
            <person name="Lipzen A."/>
            <person name="Grimwood J."/>
            <person name="Schmutz J."/>
            <person name="Clum A."/>
            <person name="Reid I.D."/>
            <person name="Moisan M.C."/>
            <person name="Butler G."/>
            <person name="Nguyen T.T.M."/>
            <person name="Dewar K."/>
            <person name="Conant G."/>
            <person name="Drula E."/>
            <person name="Henrissat B."/>
            <person name="Hansel C."/>
            <person name="Singer S."/>
            <person name="Hutchinson M.I."/>
            <person name="de Vries R.P."/>
            <person name="Natvig D.O."/>
            <person name="Powell A.J."/>
            <person name="Tsang A."/>
            <person name="Grigoriev I.V."/>
        </authorList>
    </citation>
    <scope>NUCLEOTIDE SEQUENCE [LARGE SCALE GENOMIC DNA]</scope>
    <source>
        <strain evidence="2 3">ATCC 24622</strain>
    </source>
</reference>
<dbReference type="PANTHER" id="PTHR12290">
    <property type="entry name" value="CORNICHON-RELATED"/>
    <property type="match status" value="1"/>
</dbReference>
<comment type="caution">
    <text evidence="2">The sequence shown here is derived from an EMBL/GenBank/DDBJ whole genome shotgun (WGS) entry which is preliminary data.</text>
</comment>
<dbReference type="InterPro" id="IPR035929">
    <property type="entry name" value="CoaB-like_sf"/>
</dbReference>
<proteinExistence type="predicted"/>
<evidence type="ECO:0008006" key="4">
    <source>
        <dbReference type="Google" id="ProtNLM"/>
    </source>
</evidence>
<sequence length="348" mass="38947">MSVDLSGDQYFSSNPAPDSIHRHAELVRDFIASHPDRRIALVTSGGTTVPLEKRTVRFIDNFSAGTRGAKSAEHFLDAGYAVIFMHREFSLTPYAQHWSHLKDGFLGLLTEDPTGVVTVDSERQQEVLRVFRKYKKTRDDNLLLLIPFTTVTDYLHELRSIARLLDSVGSNGLLYLAAAVSDFFIPPDRMSEHKIQSTDAADATPTDKVAGKGGENDLAEEEFDNFDSCPPVLRSKRLVIDLDPVPKFLKALVEAWAPGCMVVSFKLETDPNLLIEKAKIALARYQHDLVVGNLLETRQKEVVFVTPGGAEEWIRLPKTGEVKEIEGLIVPAIIRLHDEYIKSHDQKK</sequence>
<gene>
    <name evidence="2" type="ORF">VTK73DRAFT_10153</name>
</gene>
<accession>A0ABR3XH77</accession>
<keyword evidence="3" id="KW-1185">Reference proteome</keyword>
<name>A0ABR3XH77_9PEZI</name>
<dbReference type="EMBL" id="JAZHXJ010000093">
    <property type="protein sequence ID" value="KAL1875316.1"/>
    <property type="molecule type" value="Genomic_DNA"/>
</dbReference>